<sequence>MSSTKSFLLCVGRFVVKVISSRRRSGEMNSPRTPHQEKERNIKRY</sequence>
<name>A0AAT9J950_9CAUD</name>
<evidence type="ECO:0000256" key="1">
    <source>
        <dbReference type="SAM" id="MobiDB-lite"/>
    </source>
</evidence>
<feature type="region of interest" description="Disordered" evidence="1">
    <location>
        <begin position="22"/>
        <end position="45"/>
    </location>
</feature>
<dbReference type="EMBL" id="BK068108">
    <property type="protein sequence ID" value="DBA56037.1"/>
    <property type="molecule type" value="Genomic_DNA"/>
</dbReference>
<organism evidence="2">
    <name type="scientific">Porphyromonas phage phage027a_F0568</name>
    <dbReference type="NCBI Taxonomy" id="3154117"/>
    <lineage>
        <taxon>Viruses</taxon>
        <taxon>Duplodnaviria</taxon>
        <taxon>Heunggongvirae</taxon>
        <taxon>Uroviricota</taxon>
        <taxon>Caudoviricetes</taxon>
        <taxon>Nixviridae</taxon>
        <taxon>Haasevirus</taxon>
        <taxon>Haasevirus pging00T</taxon>
    </lineage>
</organism>
<accession>A0AAT9J950</accession>
<evidence type="ECO:0000313" key="2">
    <source>
        <dbReference type="EMBL" id="DBA56037.1"/>
    </source>
</evidence>
<feature type="compositionally biased region" description="Basic and acidic residues" evidence="1">
    <location>
        <begin position="34"/>
        <end position="45"/>
    </location>
</feature>
<proteinExistence type="predicted"/>
<protein>
    <submittedName>
        <fullName evidence="2">Uncharacterized protein</fullName>
    </submittedName>
</protein>
<reference evidence="2" key="1">
    <citation type="journal article" date="2023" name="Microbiome">
        <title>Phages are unrecognized players in the ecology of the oral pathogen Porphyromonas gingivalis.</title>
        <authorList>
            <person name="Matrishin C.B."/>
            <person name="Haase E.M."/>
            <person name="Dewhirst F.E."/>
            <person name="Mark Welch J.L."/>
            <person name="Miranda-Sanchez F."/>
            <person name="Chen T."/>
            <person name="MacFarland D.C."/>
            <person name="Kauffman K.M."/>
        </authorList>
    </citation>
    <scope>NUCLEOTIDE SEQUENCE</scope>
</reference>
<reference evidence="2" key="2">
    <citation type="submission" date="2024-05" db="EMBL/GenBank/DDBJ databases">
        <authorList>
            <person name="Matrishin C.B."/>
            <person name="Kauffman K.M."/>
        </authorList>
    </citation>
    <scope>NUCLEOTIDE SEQUENCE</scope>
</reference>